<evidence type="ECO:0000256" key="1">
    <source>
        <dbReference type="ARBA" id="ARBA00022679"/>
    </source>
</evidence>
<evidence type="ECO:0000313" key="9">
    <source>
        <dbReference type="Proteomes" id="UP000230750"/>
    </source>
</evidence>
<keyword evidence="6" id="KW-0695">RNA-directed DNA polymerase</keyword>
<dbReference type="SUPFAM" id="SSF56672">
    <property type="entry name" value="DNA/RNA polymerases"/>
    <property type="match status" value="1"/>
</dbReference>
<protein>
    <recommendedName>
        <fullName evidence="7">Reverse transcriptase RNase H-like domain-containing protein</fullName>
    </recommendedName>
</protein>
<dbReference type="PANTHER" id="PTHR37984">
    <property type="entry name" value="PROTEIN CBG26694"/>
    <property type="match status" value="1"/>
</dbReference>
<keyword evidence="1" id="KW-0808">Transferase</keyword>
<dbReference type="CDD" id="cd09274">
    <property type="entry name" value="RNase_HI_RT_Ty3"/>
    <property type="match status" value="1"/>
</dbReference>
<dbReference type="GO" id="GO:0016787">
    <property type="term" value="F:hydrolase activity"/>
    <property type="evidence" value="ECO:0007669"/>
    <property type="project" value="UniProtKB-KW"/>
</dbReference>
<organism evidence="8 9">
    <name type="scientific">Stichopus japonicus</name>
    <name type="common">Sea cucumber</name>
    <dbReference type="NCBI Taxonomy" id="307972"/>
    <lineage>
        <taxon>Eukaryota</taxon>
        <taxon>Metazoa</taxon>
        <taxon>Echinodermata</taxon>
        <taxon>Eleutherozoa</taxon>
        <taxon>Echinozoa</taxon>
        <taxon>Holothuroidea</taxon>
        <taxon>Aspidochirotacea</taxon>
        <taxon>Aspidochirotida</taxon>
        <taxon>Stichopodidae</taxon>
        <taxon>Apostichopus</taxon>
    </lineage>
</organism>
<evidence type="ECO:0000256" key="5">
    <source>
        <dbReference type="ARBA" id="ARBA00022801"/>
    </source>
</evidence>
<dbReference type="PANTHER" id="PTHR37984:SF5">
    <property type="entry name" value="PROTEIN NYNRIN-LIKE"/>
    <property type="match status" value="1"/>
</dbReference>
<sequence length="169" mass="19293">MSDLTKKGQPNKVKWGVAQEVSFKVLKQRLANAPILHLPDPSLAYILRTDASDKGIGALLMQDIEGCKFPIAFASKKLLPREEKFSVIEKECLALVWAVKRFHVYLYGKQFTIETDHHPLAYITKAKMNNNRVMRWALDLQPYRYVVHVIKGSENFGADFLSRCVANDE</sequence>
<reference evidence="8 9" key="1">
    <citation type="journal article" date="2017" name="PLoS Biol.">
        <title>The sea cucumber genome provides insights into morphological evolution and visceral regeneration.</title>
        <authorList>
            <person name="Zhang X."/>
            <person name="Sun L."/>
            <person name="Yuan J."/>
            <person name="Sun Y."/>
            <person name="Gao Y."/>
            <person name="Zhang L."/>
            <person name="Li S."/>
            <person name="Dai H."/>
            <person name="Hamel J.F."/>
            <person name="Liu C."/>
            <person name="Yu Y."/>
            <person name="Liu S."/>
            <person name="Lin W."/>
            <person name="Guo K."/>
            <person name="Jin S."/>
            <person name="Xu P."/>
            <person name="Storey K.B."/>
            <person name="Huan P."/>
            <person name="Zhang T."/>
            <person name="Zhou Y."/>
            <person name="Zhang J."/>
            <person name="Lin C."/>
            <person name="Li X."/>
            <person name="Xing L."/>
            <person name="Huo D."/>
            <person name="Sun M."/>
            <person name="Wang L."/>
            <person name="Mercier A."/>
            <person name="Li F."/>
            <person name="Yang H."/>
            <person name="Xiang J."/>
        </authorList>
    </citation>
    <scope>NUCLEOTIDE SEQUENCE [LARGE SCALE GENOMIC DNA]</scope>
    <source>
        <strain evidence="8">Shaxun</strain>
        <tissue evidence="8">Muscle</tissue>
    </source>
</reference>
<name>A0A2G8LDW8_STIJA</name>
<feature type="domain" description="Reverse transcriptase RNase H-like" evidence="7">
    <location>
        <begin position="40"/>
        <end position="143"/>
    </location>
</feature>
<comment type="caution">
    <text evidence="8">The sequence shown here is derived from an EMBL/GenBank/DDBJ whole genome shotgun (WGS) entry which is preliminary data.</text>
</comment>
<gene>
    <name evidence="8" type="ORF">BSL78_04609</name>
</gene>
<accession>A0A2G8LDW8</accession>
<keyword evidence="3" id="KW-0540">Nuclease</keyword>
<dbReference type="GO" id="GO:0003964">
    <property type="term" value="F:RNA-directed DNA polymerase activity"/>
    <property type="evidence" value="ECO:0007669"/>
    <property type="project" value="UniProtKB-KW"/>
</dbReference>
<dbReference type="Pfam" id="PF17917">
    <property type="entry name" value="RT_RNaseH"/>
    <property type="match status" value="1"/>
</dbReference>
<dbReference type="AlphaFoldDB" id="A0A2G8LDW8"/>
<evidence type="ECO:0000259" key="7">
    <source>
        <dbReference type="Pfam" id="PF17917"/>
    </source>
</evidence>
<evidence type="ECO:0000256" key="4">
    <source>
        <dbReference type="ARBA" id="ARBA00022759"/>
    </source>
</evidence>
<dbReference type="InterPro" id="IPR050951">
    <property type="entry name" value="Retrovirus_Pol_polyprotein"/>
</dbReference>
<dbReference type="Proteomes" id="UP000230750">
    <property type="component" value="Unassembled WGS sequence"/>
</dbReference>
<keyword evidence="2" id="KW-0548">Nucleotidyltransferase</keyword>
<proteinExistence type="predicted"/>
<dbReference type="EMBL" id="MRZV01000112">
    <property type="protein sequence ID" value="PIK58476.1"/>
    <property type="molecule type" value="Genomic_DNA"/>
</dbReference>
<keyword evidence="4" id="KW-0255">Endonuclease</keyword>
<dbReference type="InterPro" id="IPR041373">
    <property type="entry name" value="RT_RNaseH"/>
</dbReference>
<evidence type="ECO:0000256" key="3">
    <source>
        <dbReference type="ARBA" id="ARBA00022722"/>
    </source>
</evidence>
<dbReference type="GO" id="GO:0004519">
    <property type="term" value="F:endonuclease activity"/>
    <property type="evidence" value="ECO:0007669"/>
    <property type="project" value="UniProtKB-KW"/>
</dbReference>
<dbReference type="InterPro" id="IPR043502">
    <property type="entry name" value="DNA/RNA_pol_sf"/>
</dbReference>
<evidence type="ECO:0000256" key="6">
    <source>
        <dbReference type="ARBA" id="ARBA00022918"/>
    </source>
</evidence>
<evidence type="ECO:0000256" key="2">
    <source>
        <dbReference type="ARBA" id="ARBA00022695"/>
    </source>
</evidence>
<keyword evidence="5" id="KW-0378">Hydrolase</keyword>
<dbReference type="OrthoDB" id="9217845at2759"/>
<evidence type="ECO:0000313" key="8">
    <source>
        <dbReference type="EMBL" id="PIK58476.1"/>
    </source>
</evidence>
<dbReference type="Gene3D" id="3.10.20.370">
    <property type="match status" value="1"/>
</dbReference>
<keyword evidence="9" id="KW-1185">Reference proteome</keyword>
<dbReference type="FunFam" id="3.10.20.370:FF:000001">
    <property type="entry name" value="Retrovirus-related Pol polyprotein from transposon 17.6-like protein"/>
    <property type="match status" value="1"/>
</dbReference>